<keyword evidence="1" id="KW-0812">Transmembrane</keyword>
<proteinExistence type="predicted"/>
<dbReference type="InterPro" id="IPR024623">
    <property type="entry name" value="YtxH"/>
</dbReference>
<dbReference type="PANTHER" id="PTHR35792">
    <property type="entry name" value="GENERAL STRESS PROTEIN"/>
    <property type="match status" value="1"/>
</dbReference>
<evidence type="ECO:0000256" key="1">
    <source>
        <dbReference type="SAM" id="Phobius"/>
    </source>
</evidence>
<feature type="non-terminal residue" evidence="2">
    <location>
        <position position="83"/>
    </location>
</feature>
<dbReference type="EMBL" id="BARS01051000">
    <property type="protein sequence ID" value="GAG52793.1"/>
    <property type="molecule type" value="Genomic_DNA"/>
</dbReference>
<name>X0YWX1_9ZZZZ</name>
<dbReference type="AlphaFoldDB" id="X0YWX1"/>
<evidence type="ECO:0000313" key="2">
    <source>
        <dbReference type="EMBL" id="GAG52793.1"/>
    </source>
</evidence>
<dbReference type="Pfam" id="PF12732">
    <property type="entry name" value="YtxH"/>
    <property type="match status" value="1"/>
</dbReference>
<organism evidence="2">
    <name type="scientific">marine sediment metagenome</name>
    <dbReference type="NCBI Taxonomy" id="412755"/>
    <lineage>
        <taxon>unclassified sequences</taxon>
        <taxon>metagenomes</taxon>
        <taxon>ecological metagenomes</taxon>
    </lineage>
</organism>
<accession>X0YWX1</accession>
<sequence>MSNDNGNFGSFFAGLVLGGLIGAGVALLYAPQSGEETRILIKDKSIELKDTTVEKADQARIQAQQKAAGWQEKGKAAYEVEKA</sequence>
<keyword evidence="1" id="KW-0472">Membrane</keyword>
<gene>
    <name evidence="2" type="ORF">S01H1_76033</name>
</gene>
<dbReference type="InterPro" id="IPR052928">
    <property type="entry name" value="Desiccation-related_membrane"/>
</dbReference>
<feature type="transmembrane region" description="Helical" evidence="1">
    <location>
        <begin position="12"/>
        <end position="30"/>
    </location>
</feature>
<reference evidence="2" key="1">
    <citation type="journal article" date="2014" name="Front. Microbiol.">
        <title>High frequency of phylogenetically diverse reductive dehalogenase-homologous genes in deep subseafloor sedimentary metagenomes.</title>
        <authorList>
            <person name="Kawai M."/>
            <person name="Futagami T."/>
            <person name="Toyoda A."/>
            <person name="Takaki Y."/>
            <person name="Nishi S."/>
            <person name="Hori S."/>
            <person name="Arai W."/>
            <person name="Tsubouchi T."/>
            <person name="Morono Y."/>
            <person name="Uchiyama I."/>
            <person name="Ito T."/>
            <person name="Fujiyama A."/>
            <person name="Inagaki F."/>
            <person name="Takami H."/>
        </authorList>
    </citation>
    <scope>NUCLEOTIDE SEQUENCE</scope>
    <source>
        <strain evidence="2">Expedition CK06-06</strain>
    </source>
</reference>
<keyword evidence="1" id="KW-1133">Transmembrane helix</keyword>
<protein>
    <recommendedName>
        <fullName evidence="3">YtxH domain-containing protein</fullName>
    </recommendedName>
</protein>
<dbReference type="PANTHER" id="PTHR35792:SF1">
    <property type="entry name" value="SLL0268 PROTEIN"/>
    <property type="match status" value="1"/>
</dbReference>
<evidence type="ECO:0008006" key="3">
    <source>
        <dbReference type="Google" id="ProtNLM"/>
    </source>
</evidence>
<comment type="caution">
    <text evidence="2">The sequence shown here is derived from an EMBL/GenBank/DDBJ whole genome shotgun (WGS) entry which is preliminary data.</text>
</comment>